<dbReference type="InterPro" id="IPR022663">
    <property type="entry name" value="DapB_C"/>
</dbReference>
<dbReference type="FunFam" id="3.30.360.10:FF:000009">
    <property type="entry name" value="4-hydroxy-tetrahydrodipicolinate reductase"/>
    <property type="match status" value="1"/>
</dbReference>
<dbReference type="SUPFAM" id="SSF55347">
    <property type="entry name" value="Glyceraldehyde-3-phosphate dehydrogenase-like, C-terminal domain"/>
    <property type="match status" value="1"/>
</dbReference>
<comment type="function">
    <text evidence="13">Catalyzes the conversion of 4-hydroxy-tetrahydrodipicolinate (HTPA) to tetrahydrodipicolinate.</text>
</comment>
<evidence type="ECO:0000256" key="8">
    <source>
        <dbReference type="ARBA" id="ARBA00023154"/>
    </source>
</evidence>
<proteinExistence type="inferred from homology"/>
<feature type="binding site" evidence="13">
    <location>
        <begin position="174"/>
        <end position="175"/>
    </location>
    <ligand>
        <name>(S)-2,3,4,5-tetrahydrodipicolinate</name>
        <dbReference type="ChEBI" id="CHEBI:16845"/>
    </ligand>
</feature>
<keyword evidence="6 13" id="KW-0560">Oxidoreductase</keyword>
<dbReference type="CDD" id="cd02274">
    <property type="entry name" value="DHDPR_N"/>
    <property type="match status" value="1"/>
</dbReference>
<dbReference type="Proteomes" id="UP000198534">
    <property type="component" value="Unassembled WGS sequence"/>
</dbReference>
<evidence type="ECO:0000256" key="7">
    <source>
        <dbReference type="ARBA" id="ARBA00023027"/>
    </source>
</evidence>
<dbReference type="GO" id="GO:0051287">
    <property type="term" value="F:NAD binding"/>
    <property type="evidence" value="ECO:0007669"/>
    <property type="project" value="UniProtKB-UniRule"/>
</dbReference>
<dbReference type="GO" id="GO:0009089">
    <property type="term" value="P:lysine biosynthetic process via diaminopimelate"/>
    <property type="evidence" value="ECO:0007669"/>
    <property type="project" value="UniProtKB-UniRule"/>
</dbReference>
<comment type="catalytic activity">
    <reaction evidence="11 13">
        <text>(S)-2,3,4,5-tetrahydrodipicolinate + NADP(+) + H2O = (2S,4S)-4-hydroxy-2,3,4,5-tetrahydrodipicolinate + NADPH + H(+)</text>
        <dbReference type="Rhea" id="RHEA:35331"/>
        <dbReference type="ChEBI" id="CHEBI:15377"/>
        <dbReference type="ChEBI" id="CHEBI:15378"/>
        <dbReference type="ChEBI" id="CHEBI:16845"/>
        <dbReference type="ChEBI" id="CHEBI:57783"/>
        <dbReference type="ChEBI" id="CHEBI:58349"/>
        <dbReference type="ChEBI" id="CHEBI:67139"/>
        <dbReference type="EC" id="1.17.1.8"/>
    </reaction>
</comment>
<dbReference type="STRING" id="1048340.SAMN05444487_104229"/>
<dbReference type="InterPro" id="IPR023940">
    <property type="entry name" value="DHDPR_bac"/>
</dbReference>
<feature type="active site" description="Proton donor/acceptor" evidence="13">
    <location>
        <position position="164"/>
    </location>
</feature>
<feature type="binding site" evidence="13">
    <location>
        <begin position="20"/>
        <end position="25"/>
    </location>
    <ligand>
        <name>NAD(+)</name>
        <dbReference type="ChEBI" id="CHEBI:57540"/>
    </ligand>
</feature>
<dbReference type="Gene3D" id="3.30.360.10">
    <property type="entry name" value="Dihydrodipicolinate Reductase, domain 2"/>
    <property type="match status" value="1"/>
</dbReference>
<comment type="similarity">
    <text evidence="1 13">Belongs to the DapB family.</text>
</comment>
<keyword evidence="14" id="KW-0472">Membrane</keyword>
<keyword evidence="7 13" id="KW-0520">NAD</keyword>
<accession>A0A1H2UUG2</accession>
<dbReference type="GO" id="GO:0005829">
    <property type="term" value="C:cytosol"/>
    <property type="evidence" value="ECO:0007669"/>
    <property type="project" value="TreeGrafter"/>
</dbReference>
<dbReference type="EC" id="1.17.1.8" evidence="10 13"/>
<evidence type="ECO:0000256" key="4">
    <source>
        <dbReference type="ARBA" id="ARBA00022857"/>
    </source>
</evidence>
<evidence type="ECO:0000259" key="16">
    <source>
        <dbReference type="Pfam" id="PF05173"/>
    </source>
</evidence>
<feature type="binding site" evidence="13">
    <location>
        <begin position="108"/>
        <end position="110"/>
    </location>
    <ligand>
        <name>NAD(+)</name>
        <dbReference type="ChEBI" id="CHEBI:57540"/>
    </ligand>
</feature>
<keyword evidence="2 13" id="KW-0963">Cytoplasm</keyword>
<comment type="subunit">
    <text evidence="13">Homotetramer.</text>
</comment>
<feature type="active site" description="Proton donor" evidence="13">
    <location>
        <position position="168"/>
    </location>
</feature>
<evidence type="ECO:0000256" key="10">
    <source>
        <dbReference type="ARBA" id="ARBA00038983"/>
    </source>
</evidence>
<evidence type="ECO:0000256" key="9">
    <source>
        <dbReference type="ARBA" id="ARBA00037922"/>
    </source>
</evidence>
<keyword evidence="5 13" id="KW-0220">Diaminopimelate biosynthesis</keyword>
<name>A0A1H2UUG2_9BACL</name>
<dbReference type="AlphaFoldDB" id="A0A1H2UUG2"/>
<comment type="subcellular location">
    <subcellularLocation>
        <location evidence="13">Cytoplasm</location>
    </subcellularLocation>
</comment>
<keyword evidence="14" id="KW-1133">Transmembrane helix</keyword>
<feature type="binding site" evidence="13">
    <location>
        <position position="165"/>
    </location>
    <ligand>
        <name>(S)-2,3,4,5-tetrahydrodipicolinate</name>
        <dbReference type="ChEBI" id="CHEBI:16845"/>
    </ligand>
</feature>
<evidence type="ECO:0000256" key="11">
    <source>
        <dbReference type="ARBA" id="ARBA00049080"/>
    </source>
</evidence>
<keyword evidence="3 13" id="KW-0028">Amino-acid biosynthesis</keyword>
<evidence type="ECO:0000256" key="5">
    <source>
        <dbReference type="ARBA" id="ARBA00022915"/>
    </source>
</evidence>
<protein>
    <recommendedName>
        <fullName evidence="10 13">4-hydroxy-tetrahydrodipicolinate reductase</fullName>
        <shortName evidence="13">HTPA reductase</shortName>
        <ecNumber evidence="10 13">1.17.1.8</ecNumber>
    </recommendedName>
</protein>
<keyword evidence="14" id="KW-0812">Transmembrane</keyword>
<dbReference type="PROSITE" id="PS01298">
    <property type="entry name" value="DAPB"/>
    <property type="match status" value="1"/>
</dbReference>
<evidence type="ECO:0000256" key="6">
    <source>
        <dbReference type="ARBA" id="ARBA00023002"/>
    </source>
</evidence>
<comment type="caution">
    <text evidence="13">Was originally thought to be a dihydrodipicolinate reductase (DHDPR), catalyzing the conversion of dihydrodipicolinate to tetrahydrodipicolinate. However, it was shown in E.coli that the substrate of the enzymatic reaction is not dihydrodipicolinate (DHDP) but in fact (2S,4S)-4-hydroxy-2,3,4,5-tetrahydrodipicolinic acid (HTPA), the product released by the DapA-catalyzed reaction.</text>
</comment>
<keyword evidence="4 13" id="KW-0521">NADP</keyword>
<evidence type="ECO:0000256" key="14">
    <source>
        <dbReference type="SAM" id="Phobius"/>
    </source>
</evidence>
<dbReference type="SUPFAM" id="SSF51735">
    <property type="entry name" value="NAD(P)-binding Rossmann-fold domains"/>
    <property type="match status" value="1"/>
</dbReference>
<organism evidence="17 18">
    <name type="scientific">Marininema mesophilum</name>
    <dbReference type="NCBI Taxonomy" id="1048340"/>
    <lineage>
        <taxon>Bacteria</taxon>
        <taxon>Bacillati</taxon>
        <taxon>Bacillota</taxon>
        <taxon>Bacilli</taxon>
        <taxon>Bacillales</taxon>
        <taxon>Thermoactinomycetaceae</taxon>
        <taxon>Marininema</taxon>
    </lineage>
</organism>
<dbReference type="Pfam" id="PF05173">
    <property type="entry name" value="DapB_C"/>
    <property type="match status" value="1"/>
</dbReference>
<dbReference type="InterPro" id="IPR036291">
    <property type="entry name" value="NAD(P)-bd_dom_sf"/>
</dbReference>
<dbReference type="Pfam" id="PF01113">
    <property type="entry name" value="DapB_N"/>
    <property type="match status" value="1"/>
</dbReference>
<evidence type="ECO:0000256" key="12">
    <source>
        <dbReference type="ARBA" id="ARBA00049396"/>
    </source>
</evidence>
<evidence type="ECO:0000259" key="15">
    <source>
        <dbReference type="Pfam" id="PF01113"/>
    </source>
</evidence>
<feature type="binding site" evidence="13">
    <location>
        <begin position="134"/>
        <end position="137"/>
    </location>
    <ligand>
        <name>NAD(+)</name>
        <dbReference type="ChEBI" id="CHEBI:57540"/>
    </ligand>
</feature>
<feature type="domain" description="Dihydrodipicolinate reductase C-terminal" evidence="16">
    <location>
        <begin position="140"/>
        <end position="274"/>
    </location>
</feature>
<feature type="transmembrane region" description="Helical" evidence="14">
    <location>
        <begin position="127"/>
        <end position="147"/>
    </location>
</feature>
<dbReference type="GO" id="GO:0019877">
    <property type="term" value="P:diaminopimelate biosynthetic process"/>
    <property type="evidence" value="ECO:0007669"/>
    <property type="project" value="UniProtKB-UniRule"/>
</dbReference>
<dbReference type="InterPro" id="IPR000846">
    <property type="entry name" value="DapB_N"/>
</dbReference>
<feature type="binding site" evidence="13">
    <location>
        <position position="47"/>
    </location>
    <ligand>
        <name>NADP(+)</name>
        <dbReference type="ChEBI" id="CHEBI:58349"/>
    </ligand>
</feature>
<evidence type="ECO:0000313" key="18">
    <source>
        <dbReference type="Proteomes" id="UP000198534"/>
    </source>
</evidence>
<feature type="domain" description="Dihydrodipicolinate reductase N-terminal" evidence="15">
    <location>
        <begin position="14"/>
        <end position="137"/>
    </location>
</feature>
<dbReference type="EMBL" id="FNNQ01000004">
    <property type="protein sequence ID" value="SDW59746.1"/>
    <property type="molecule type" value="Genomic_DNA"/>
</dbReference>
<evidence type="ECO:0000313" key="17">
    <source>
        <dbReference type="EMBL" id="SDW59746.1"/>
    </source>
</evidence>
<dbReference type="HAMAP" id="MF_00102">
    <property type="entry name" value="DapB"/>
    <property type="match status" value="1"/>
</dbReference>
<sequence>MDASRSHRSDMAPIKVAVAGATGRMGQEVVKLIQREENLTLVGATARSKVGQDVGEVIRIGRVEVPLTDSLDDVLAQGPDVLVDFTTPDLVYENTEKAISYGVRPVVGTTGLTEKEIQELDSRCQEAGIGGIIAPNFAIGAVLMMVFTAKAARYMPHLEIIEMHHDRKLDAPSGTALKTAELISQERQELKQGHPEEKETLEGARGGYKDGYRVHSVRLPGLVAHQEVLFSDAGQLLTIRHDSLHRESFMPGVKLAIEDVMSRRGLVYGLEKILDL</sequence>
<evidence type="ECO:0000256" key="1">
    <source>
        <dbReference type="ARBA" id="ARBA00006642"/>
    </source>
</evidence>
<dbReference type="GO" id="GO:0008839">
    <property type="term" value="F:4-hydroxy-tetrahydrodipicolinate reductase"/>
    <property type="evidence" value="ECO:0007669"/>
    <property type="project" value="UniProtKB-UniRule"/>
</dbReference>
<comment type="caution">
    <text evidence="13">Lacks conserved residue(s) required for the propagation of feature annotation.</text>
</comment>
<dbReference type="InterPro" id="IPR022664">
    <property type="entry name" value="DapB_N_CS"/>
</dbReference>
<evidence type="ECO:0000256" key="2">
    <source>
        <dbReference type="ARBA" id="ARBA00022490"/>
    </source>
</evidence>
<evidence type="ECO:0000256" key="13">
    <source>
        <dbReference type="HAMAP-Rule" id="MF_00102"/>
    </source>
</evidence>
<dbReference type="GO" id="GO:0016726">
    <property type="term" value="F:oxidoreductase activity, acting on CH or CH2 groups, NAD or NADP as acceptor"/>
    <property type="evidence" value="ECO:0007669"/>
    <property type="project" value="UniProtKB-UniRule"/>
</dbReference>
<dbReference type="PIRSF" id="PIRSF000161">
    <property type="entry name" value="DHPR"/>
    <property type="match status" value="1"/>
</dbReference>
<keyword evidence="8 13" id="KW-0457">Lysine biosynthesis</keyword>
<dbReference type="Gene3D" id="3.40.50.720">
    <property type="entry name" value="NAD(P)-binding Rossmann-like Domain"/>
    <property type="match status" value="1"/>
</dbReference>
<reference evidence="17 18" key="1">
    <citation type="submission" date="2016-10" db="EMBL/GenBank/DDBJ databases">
        <authorList>
            <person name="de Groot N.N."/>
        </authorList>
    </citation>
    <scope>NUCLEOTIDE SEQUENCE [LARGE SCALE GENOMIC DNA]</scope>
    <source>
        <strain evidence="17 18">DSM 45610</strain>
    </source>
</reference>
<evidence type="ECO:0000256" key="3">
    <source>
        <dbReference type="ARBA" id="ARBA00022605"/>
    </source>
</evidence>
<dbReference type="UniPathway" id="UPA00034">
    <property type="reaction ID" value="UER00018"/>
</dbReference>
<dbReference type="PANTHER" id="PTHR20836">
    <property type="entry name" value="DIHYDRODIPICOLINATE REDUCTASE"/>
    <property type="match status" value="1"/>
</dbReference>
<keyword evidence="18" id="KW-1185">Reference proteome</keyword>
<comment type="pathway">
    <text evidence="9 13">Amino-acid biosynthesis; L-lysine biosynthesis via DAP pathway; (S)-tetrahydrodipicolinate from L-aspartate: step 4/4.</text>
</comment>
<dbReference type="GO" id="GO:0050661">
    <property type="term" value="F:NADP binding"/>
    <property type="evidence" value="ECO:0007669"/>
    <property type="project" value="UniProtKB-UniRule"/>
</dbReference>
<gene>
    <name evidence="13" type="primary">dapB</name>
    <name evidence="17" type="ORF">SAMN05444487_104229</name>
</gene>
<dbReference type="NCBIfam" id="TIGR00036">
    <property type="entry name" value="dapB"/>
    <property type="match status" value="1"/>
</dbReference>
<dbReference type="PANTHER" id="PTHR20836:SF0">
    <property type="entry name" value="4-HYDROXY-TETRAHYDRODIPICOLINATE REDUCTASE 1, CHLOROPLASTIC-RELATED"/>
    <property type="match status" value="1"/>
</dbReference>
<comment type="catalytic activity">
    <reaction evidence="12 13">
        <text>(S)-2,3,4,5-tetrahydrodipicolinate + NAD(+) + H2O = (2S,4S)-4-hydroxy-2,3,4,5-tetrahydrodipicolinate + NADH + H(+)</text>
        <dbReference type="Rhea" id="RHEA:35323"/>
        <dbReference type="ChEBI" id="CHEBI:15377"/>
        <dbReference type="ChEBI" id="CHEBI:15378"/>
        <dbReference type="ChEBI" id="CHEBI:16845"/>
        <dbReference type="ChEBI" id="CHEBI:57540"/>
        <dbReference type="ChEBI" id="CHEBI:57945"/>
        <dbReference type="ChEBI" id="CHEBI:67139"/>
        <dbReference type="EC" id="1.17.1.8"/>
    </reaction>
</comment>